<name>A0A6A5VR78_9PLEO</name>
<sequence>VKLWNFGDAPNDIKGTTFTKLTLPYNGGVPALEDPNTNTTSSESGACINDLLRTYNAHSTGG</sequence>
<accession>A0A6A5VR78</accession>
<organism evidence="1 2">
    <name type="scientific">Bimuria novae-zelandiae CBS 107.79</name>
    <dbReference type="NCBI Taxonomy" id="1447943"/>
    <lineage>
        <taxon>Eukaryota</taxon>
        <taxon>Fungi</taxon>
        <taxon>Dikarya</taxon>
        <taxon>Ascomycota</taxon>
        <taxon>Pezizomycotina</taxon>
        <taxon>Dothideomycetes</taxon>
        <taxon>Pleosporomycetidae</taxon>
        <taxon>Pleosporales</taxon>
        <taxon>Massarineae</taxon>
        <taxon>Didymosphaeriaceae</taxon>
        <taxon>Bimuria</taxon>
    </lineage>
</organism>
<proteinExistence type="predicted"/>
<dbReference type="OrthoDB" id="422574at2759"/>
<reference evidence="1" key="1">
    <citation type="journal article" date="2020" name="Stud. Mycol.">
        <title>101 Dothideomycetes genomes: a test case for predicting lifestyles and emergence of pathogens.</title>
        <authorList>
            <person name="Haridas S."/>
            <person name="Albert R."/>
            <person name="Binder M."/>
            <person name="Bloem J."/>
            <person name="Labutti K."/>
            <person name="Salamov A."/>
            <person name="Andreopoulos B."/>
            <person name="Baker S."/>
            <person name="Barry K."/>
            <person name="Bills G."/>
            <person name="Bluhm B."/>
            <person name="Cannon C."/>
            <person name="Castanera R."/>
            <person name="Culley D."/>
            <person name="Daum C."/>
            <person name="Ezra D."/>
            <person name="Gonzalez J."/>
            <person name="Henrissat B."/>
            <person name="Kuo A."/>
            <person name="Liang C."/>
            <person name="Lipzen A."/>
            <person name="Lutzoni F."/>
            <person name="Magnuson J."/>
            <person name="Mondo S."/>
            <person name="Nolan M."/>
            <person name="Ohm R."/>
            <person name="Pangilinan J."/>
            <person name="Park H.-J."/>
            <person name="Ramirez L."/>
            <person name="Alfaro M."/>
            <person name="Sun H."/>
            <person name="Tritt A."/>
            <person name="Yoshinaga Y."/>
            <person name="Zwiers L.-H."/>
            <person name="Turgeon B."/>
            <person name="Goodwin S."/>
            <person name="Spatafora J."/>
            <person name="Crous P."/>
            <person name="Grigoriev I."/>
        </authorList>
    </citation>
    <scope>NUCLEOTIDE SEQUENCE</scope>
    <source>
        <strain evidence="1">CBS 107.79</strain>
    </source>
</reference>
<gene>
    <name evidence="1" type="ORF">BU23DRAFT_436690</name>
</gene>
<evidence type="ECO:0000313" key="1">
    <source>
        <dbReference type="EMBL" id="KAF1980203.1"/>
    </source>
</evidence>
<dbReference type="Proteomes" id="UP000800036">
    <property type="component" value="Unassembled WGS sequence"/>
</dbReference>
<protein>
    <submittedName>
        <fullName evidence="1">Uncharacterized protein</fullName>
    </submittedName>
</protein>
<feature type="non-terminal residue" evidence="1">
    <location>
        <position position="1"/>
    </location>
</feature>
<dbReference type="EMBL" id="ML976656">
    <property type="protein sequence ID" value="KAF1980203.1"/>
    <property type="molecule type" value="Genomic_DNA"/>
</dbReference>
<evidence type="ECO:0000313" key="2">
    <source>
        <dbReference type="Proteomes" id="UP000800036"/>
    </source>
</evidence>
<keyword evidence="2" id="KW-1185">Reference proteome</keyword>
<feature type="non-terminal residue" evidence="1">
    <location>
        <position position="62"/>
    </location>
</feature>
<dbReference type="AlphaFoldDB" id="A0A6A5VR78"/>